<accession>A0ABP7FYD1</accession>
<dbReference type="InterPro" id="IPR013381">
    <property type="entry name" value="CRISPR-assoc_prot_Cse1"/>
</dbReference>
<evidence type="ECO:0008006" key="4">
    <source>
        <dbReference type="Google" id="ProtNLM"/>
    </source>
</evidence>
<keyword evidence="3" id="KW-1185">Reference proteome</keyword>
<comment type="caution">
    <text evidence="2">The sequence shown here is derived from an EMBL/GenBank/DDBJ whole genome shotgun (WGS) entry which is preliminary data.</text>
</comment>
<dbReference type="EMBL" id="BAABDD010000014">
    <property type="protein sequence ID" value="GAA3750281.1"/>
    <property type="molecule type" value="Genomic_DNA"/>
</dbReference>
<evidence type="ECO:0000313" key="2">
    <source>
        <dbReference type="EMBL" id="GAA3750281.1"/>
    </source>
</evidence>
<sequence length="569" mass="62631">MPNESAASFDLTTRPWLPVQRLDGVEEELSLREVFERADRLRRLVGDVPTQEFALLRLLLAILHDAVGGPEDAETWHELWQEGIPAGDVVEYLERHRDRFDLLHPEHPFFQVADLHTAKGEYSALDRIVADVPNGAPFFTMRARGVDRLGFAEAARWVVHAHAYDPAGIKSGPVGDPRAKNGKGYPQGVGWAGSLGGVFVEGDSLRETLLLNLIAADTGNLKIDKDDRPAWRRPQNTAAPADTAGRPSGVRDLYTWQTRRVRLHYDAEGVYGVLLSYGDPLAAHNKHDREPMTGWRRSQPQEKKLKLPQVYLPREHDPARAAWRGLGALIAGRTRGAEQGKEAADIVLPRVLDWIAQLAVEGFLEDEHRVRARLVSAVYGTQQSVIDEIVDDAVAMNVVVLRERDRGLGQTAIDAVNDAENAVTTLGHLAANLADAAGDATEAPRDSARDRGFGTLDGPFRDWLQSLASDQDPGQRRRDWQREAHRIVSRLGTELVNEAGEAAWTGRVIDTSNGSVWLTASRADWTFRTALRKALPMSNADSEADPGSEQTSSEQIPSGETPQTAGAHA</sequence>
<feature type="region of interest" description="Disordered" evidence="1">
    <location>
        <begin position="225"/>
        <end position="248"/>
    </location>
</feature>
<protein>
    <recommendedName>
        <fullName evidence="4">CRISPR system Cascade subunit CasA</fullName>
    </recommendedName>
</protein>
<feature type="compositionally biased region" description="Polar residues" evidence="1">
    <location>
        <begin position="548"/>
        <end position="569"/>
    </location>
</feature>
<evidence type="ECO:0000313" key="3">
    <source>
        <dbReference type="Proteomes" id="UP001500908"/>
    </source>
</evidence>
<gene>
    <name evidence="2" type="ORF">GCM10022402_31870</name>
</gene>
<name>A0ABP7FYD1_9ACTN</name>
<organism evidence="2 3">
    <name type="scientific">Salinactinospora qingdaonensis</name>
    <dbReference type="NCBI Taxonomy" id="702744"/>
    <lineage>
        <taxon>Bacteria</taxon>
        <taxon>Bacillati</taxon>
        <taxon>Actinomycetota</taxon>
        <taxon>Actinomycetes</taxon>
        <taxon>Streptosporangiales</taxon>
        <taxon>Nocardiopsidaceae</taxon>
        <taxon>Salinactinospora</taxon>
    </lineage>
</organism>
<dbReference type="NCBIfam" id="TIGR02547">
    <property type="entry name" value="casA_cse1"/>
    <property type="match status" value="1"/>
</dbReference>
<proteinExistence type="predicted"/>
<feature type="region of interest" description="Disordered" evidence="1">
    <location>
        <begin position="537"/>
        <end position="569"/>
    </location>
</feature>
<dbReference type="Gene3D" id="1.10.132.100">
    <property type="match status" value="1"/>
</dbReference>
<dbReference type="RefSeq" id="WP_344972557.1">
    <property type="nucleotide sequence ID" value="NZ_BAABDD010000014.1"/>
</dbReference>
<evidence type="ECO:0000256" key="1">
    <source>
        <dbReference type="SAM" id="MobiDB-lite"/>
    </source>
</evidence>
<dbReference type="Pfam" id="PF09481">
    <property type="entry name" value="CRISPR_Cse1"/>
    <property type="match status" value="1"/>
</dbReference>
<reference evidence="3" key="1">
    <citation type="journal article" date="2019" name="Int. J. Syst. Evol. Microbiol.">
        <title>The Global Catalogue of Microorganisms (GCM) 10K type strain sequencing project: providing services to taxonomists for standard genome sequencing and annotation.</title>
        <authorList>
            <consortium name="The Broad Institute Genomics Platform"/>
            <consortium name="The Broad Institute Genome Sequencing Center for Infectious Disease"/>
            <person name="Wu L."/>
            <person name="Ma J."/>
        </authorList>
    </citation>
    <scope>NUCLEOTIDE SEQUENCE [LARGE SCALE GENOMIC DNA]</scope>
    <source>
        <strain evidence="3">JCM 17137</strain>
    </source>
</reference>
<dbReference type="Proteomes" id="UP001500908">
    <property type="component" value="Unassembled WGS sequence"/>
</dbReference>
<dbReference type="CDD" id="cd09729">
    <property type="entry name" value="Cse1_I-E"/>
    <property type="match status" value="1"/>
</dbReference>